<sequence length="140" mass="15306">MPVTKTILKDGDKTTFPRRGDKLRMHYVGTFKTGEVFDSSRKAGQPIGFQVGLGQVIRGWDEGVMQMSLGEKARLDITSDFAYGRQGAGDVIPPNTDLVFEVELLAINEKEAPKDFADQMLSCVCYAGVAVLALKLCGFL</sequence>
<dbReference type="Proteomes" id="UP001642484">
    <property type="component" value="Unassembled WGS sequence"/>
</dbReference>
<proteinExistence type="predicted"/>
<dbReference type="EMBL" id="CAXAMN010017947">
    <property type="protein sequence ID" value="CAK9051561.1"/>
    <property type="molecule type" value="Genomic_DNA"/>
</dbReference>
<dbReference type="InterPro" id="IPR001179">
    <property type="entry name" value="PPIase_FKBP_dom"/>
</dbReference>
<dbReference type="InterPro" id="IPR050689">
    <property type="entry name" value="FKBP-type_PPIase"/>
</dbReference>
<evidence type="ECO:0000313" key="2">
    <source>
        <dbReference type="Proteomes" id="UP001642484"/>
    </source>
</evidence>
<dbReference type="PROSITE" id="PS50059">
    <property type="entry name" value="FKBP_PPIASE"/>
    <property type="match status" value="1"/>
</dbReference>
<keyword evidence="2" id="KW-1185">Reference proteome</keyword>
<dbReference type="SUPFAM" id="SSF54534">
    <property type="entry name" value="FKBP-like"/>
    <property type="match status" value="1"/>
</dbReference>
<dbReference type="PANTHER" id="PTHR10516:SF443">
    <property type="entry name" value="FK506-BINDING PROTEIN 59-RELATED"/>
    <property type="match status" value="1"/>
</dbReference>
<evidence type="ECO:0000313" key="1">
    <source>
        <dbReference type="EMBL" id="CAK9051561.1"/>
    </source>
</evidence>
<dbReference type="Gene3D" id="3.10.50.40">
    <property type="match status" value="1"/>
</dbReference>
<name>A0ABP0MK46_9DINO</name>
<protein>
    <submittedName>
        <fullName evidence="1">Uncharacterized protein</fullName>
    </submittedName>
</protein>
<dbReference type="GO" id="GO:0016853">
    <property type="term" value="F:isomerase activity"/>
    <property type="evidence" value="ECO:0007669"/>
    <property type="project" value="UniProtKB-KW"/>
</dbReference>
<dbReference type="Pfam" id="PF00254">
    <property type="entry name" value="FKBP_C"/>
    <property type="match status" value="1"/>
</dbReference>
<comment type="caution">
    <text evidence="1">The sequence shown here is derived from an EMBL/GenBank/DDBJ whole genome shotgun (WGS) entry which is preliminary data.</text>
</comment>
<dbReference type="InterPro" id="IPR046357">
    <property type="entry name" value="PPIase_dom_sf"/>
</dbReference>
<reference evidence="1 2" key="1">
    <citation type="submission" date="2024-02" db="EMBL/GenBank/DDBJ databases">
        <authorList>
            <person name="Chen Y."/>
            <person name="Shah S."/>
            <person name="Dougan E. K."/>
            <person name="Thang M."/>
            <person name="Chan C."/>
        </authorList>
    </citation>
    <scope>NUCLEOTIDE SEQUENCE [LARGE SCALE GENOMIC DNA]</scope>
</reference>
<accession>A0ABP0MK46</accession>
<gene>
    <name evidence="1" type="ORF">CCMP2556_LOCUS26142</name>
</gene>
<dbReference type="PANTHER" id="PTHR10516">
    <property type="entry name" value="PEPTIDYL-PROLYL CIS-TRANS ISOMERASE"/>
    <property type="match status" value="1"/>
</dbReference>
<organism evidence="1 2">
    <name type="scientific">Durusdinium trenchii</name>
    <dbReference type="NCBI Taxonomy" id="1381693"/>
    <lineage>
        <taxon>Eukaryota</taxon>
        <taxon>Sar</taxon>
        <taxon>Alveolata</taxon>
        <taxon>Dinophyceae</taxon>
        <taxon>Suessiales</taxon>
        <taxon>Symbiodiniaceae</taxon>
        <taxon>Durusdinium</taxon>
    </lineage>
</organism>